<evidence type="ECO:0000256" key="2">
    <source>
        <dbReference type="ARBA" id="ARBA00004787"/>
    </source>
</evidence>
<dbReference type="Pfam" id="PF01128">
    <property type="entry name" value="IspD"/>
    <property type="match status" value="1"/>
</dbReference>
<feature type="site" description="Positions MEP for the nucleophilic attack" evidence="7">
    <location>
        <position position="216"/>
    </location>
</feature>
<dbReference type="NCBIfam" id="TIGR00453">
    <property type="entry name" value="ispD"/>
    <property type="match status" value="1"/>
</dbReference>
<dbReference type="InterPro" id="IPR029044">
    <property type="entry name" value="Nucleotide-diphossugar_trans"/>
</dbReference>
<dbReference type="EC" id="2.7.7.60" evidence="7"/>
<evidence type="ECO:0000256" key="3">
    <source>
        <dbReference type="ARBA" id="ARBA00009789"/>
    </source>
</evidence>
<dbReference type="InterPro" id="IPR018294">
    <property type="entry name" value="ISPD_synthase_CS"/>
</dbReference>
<dbReference type="EMBL" id="CP059265">
    <property type="protein sequence ID" value="QLQ31150.1"/>
    <property type="molecule type" value="Genomic_DNA"/>
</dbReference>
<keyword evidence="6 7" id="KW-0414">Isoprene biosynthesis</keyword>
<evidence type="ECO:0000256" key="5">
    <source>
        <dbReference type="ARBA" id="ARBA00022695"/>
    </source>
</evidence>
<dbReference type="SUPFAM" id="SSF53448">
    <property type="entry name" value="Nucleotide-diphospho-sugar transferases"/>
    <property type="match status" value="1"/>
</dbReference>
<comment type="catalytic activity">
    <reaction evidence="1 7">
        <text>2-C-methyl-D-erythritol 4-phosphate + CTP + H(+) = 4-CDP-2-C-methyl-D-erythritol + diphosphate</text>
        <dbReference type="Rhea" id="RHEA:13429"/>
        <dbReference type="ChEBI" id="CHEBI:15378"/>
        <dbReference type="ChEBI" id="CHEBI:33019"/>
        <dbReference type="ChEBI" id="CHEBI:37563"/>
        <dbReference type="ChEBI" id="CHEBI:57823"/>
        <dbReference type="ChEBI" id="CHEBI:58262"/>
        <dbReference type="EC" id="2.7.7.60"/>
    </reaction>
</comment>
<sequence length="260" mass="27949">MLSKVWVVIPAAGVGARMQADRPKQYLPLAGKTVIEHTLACFAGHPAIAGIVVVVSAQDPFWPQLPVKEMPIFTAIGGKERADSVLNGLNYLTEQLQAAESVNVLVHDAARPCLSRDDLDRLLAAGADESAGAILAIPVRDTMKRAGTNFSPHISHTENREGLWHALTPQMARLGVLRTALTDALRKGSSITDEASALEQSGLHPLLVEGDARNIKITRPADLALAEFFWLPEMKNPACAGLPFLMEPALLALLPSHRLS</sequence>
<dbReference type="AlphaFoldDB" id="A0A7L6APW1"/>
<comment type="function">
    <text evidence="7">Catalyzes the formation of 4-diphosphocytidyl-2-C-methyl-D-erythritol from CTP and 2-C-methyl-D-erythritol 4-phosphate (MEP).</text>
</comment>
<dbReference type="InterPro" id="IPR001228">
    <property type="entry name" value="IspD"/>
</dbReference>
<evidence type="ECO:0000256" key="6">
    <source>
        <dbReference type="ARBA" id="ARBA00023229"/>
    </source>
</evidence>
<evidence type="ECO:0000313" key="8">
    <source>
        <dbReference type="EMBL" id="QLQ31150.1"/>
    </source>
</evidence>
<dbReference type="FunFam" id="3.90.550.10:FF:000003">
    <property type="entry name" value="2-C-methyl-D-erythritol 4-phosphate cytidylyltransferase"/>
    <property type="match status" value="1"/>
</dbReference>
<dbReference type="PROSITE" id="PS01295">
    <property type="entry name" value="ISPD"/>
    <property type="match status" value="1"/>
</dbReference>
<keyword evidence="5 7" id="KW-0548">Nucleotidyltransferase</keyword>
<dbReference type="InterPro" id="IPR050088">
    <property type="entry name" value="IspD/TarI_cytidylyltransf_bact"/>
</dbReference>
<proteinExistence type="inferred from homology"/>
<comment type="similarity">
    <text evidence="3 7">Belongs to the IspD/TarI cytidylyltransferase family. IspD subfamily.</text>
</comment>
<protein>
    <recommendedName>
        <fullName evidence="7">2-C-methyl-D-erythritol 4-phosphate cytidylyltransferase</fullName>
        <ecNumber evidence="7">2.7.7.60</ecNumber>
    </recommendedName>
    <alternativeName>
        <fullName evidence="7">4-diphosphocytidyl-2C-methyl-D-erythritol synthase</fullName>
    </alternativeName>
    <alternativeName>
        <fullName evidence="7">MEP cytidylyltransferase</fullName>
        <shortName evidence="7">MCT</shortName>
    </alternativeName>
</protein>
<comment type="pathway">
    <text evidence="2 7">Isoprenoid biosynthesis; isopentenyl diphosphate biosynthesis via DXP pathway; isopentenyl diphosphate from 1-deoxy-D-xylulose 5-phosphate: step 2/6.</text>
</comment>
<dbReference type="Proteomes" id="UP000510621">
    <property type="component" value="Chromosome"/>
</dbReference>
<reference evidence="8" key="1">
    <citation type="submission" date="2020-06" db="EMBL/GenBank/DDBJ databases">
        <title>Analysis procedures for assessing recovery of high quality, complete, closed genomes from Nanopore long read metagenome sequencing.</title>
        <authorList>
            <person name="Bessarab I."/>
            <person name="Arumugam K."/>
            <person name="Haryono M."/>
            <person name="Liu X."/>
            <person name="Roy S."/>
            <person name="Zuniga-Montanez R.E."/>
            <person name="Qiu G."/>
            <person name="Drautz-Moses D.I."/>
            <person name="Law Y.Y."/>
            <person name="Wuertz S."/>
            <person name="Lauro F.M."/>
            <person name="Huson D.H."/>
            <person name="Williams R.B."/>
        </authorList>
    </citation>
    <scope>NUCLEOTIDE SEQUENCE [LARGE SCALE GENOMIC DNA]</scope>
    <source>
        <strain evidence="8">SSD2</strain>
    </source>
</reference>
<dbReference type="KEGG" id="this:HZT40_05535"/>
<dbReference type="PANTHER" id="PTHR32125">
    <property type="entry name" value="2-C-METHYL-D-ERYTHRITOL 4-PHOSPHATE CYTIDYLYLTRANSFERASE, CHLOROPLASTIC"/>
    <property type="match status" value="1"/>
</dbReference>
<keyword evidence="4 7" id="KW-0808">Transferase</keyword>
<dbReference type="UniPathway" id="UPA00056">
    <property type="reaction ID" value="UER00093"/>
</dbReference>
<keyword evidence="9" id="KW-1185">Reference proteome</keyword>
<accession>A0A7L6APW1</accession>
<feature type="site" description="Positions MEP for the nucleophilic attack" evidence="7">
    <location>
        <position position="160"/>
    </location>
</feature>
<gene>
    <name evidence="7 8" type="primary">ispD</name>
    <name evidence="8" type="ORF">HZT40_05535</name>
</gene>
<evidence type="ECO:0000313" key="9">
    <source>
        <dbReference type="Proteomes" id="UP000510621"/>
    </source>
</evidence>
<dbReference type="HAMAP" id="MF_00108">
    <property type="entry name" value="IspD"/>
    <property type="match status" value="1"/>
</dbReference>
<feature type="site" description="Transition state stabilizer" evidence="7">
    <location>
        <position position="17"/>
    </location>
</feature>
<dbReference type="PANTHER" id="PTHR32125:SF4">
    <property type="entry name" value="2-C-METHYL-D-ERYTHRITOL 4-PHOSPHATE CYTIDYLYLTRANSFERASE, CHLOROPLASTIC"/>
    <property type="match status" value="1"/>
</dbReference>
<dbReference type="CDD" id="cd02516">
    <property type="entry name" value="CDP-ME_synthetase"/>
    <property type="match status" value="1"/>
</dbReference>
<dbReference type="Gene3D" id="3.90.550.10">
    <property type="entry name" value="Spore Coat Polysaccharide Biosynthesis Protein SpsA, Chain A"/>
    <property type="match status" value="1"/>
</dbReference>
<evidence type="ECO:0000256" key="1">
    <source>
        <dbReference type="ARBA" id="ARBA00001282"/>
    </source>
</evidence>
<organism evidence="8 9">
    <name type="scientific">Candidatus Thiothrix singaporensis</name>
    <dbReference type="NCBI Taxonomy" id="2799669"/>
    <lineage>
        <taxon>Bacteria</taxon>
        <taxon>Pseudomonadati</taxon>
        <taxon>Pseudomonadota</taxon>
        <taxon>Gammaproteobacteria</taxon>
        <taxon>Thiotrichales</taxon>
        <taxon>Thiotrichaceae</taxon>
        <taxon>Thiothrix</taxon>
    </lineage>
</organism>
<dbReference type="GO" id="GO:0019288">
    <property type="term" value="P:isopentenyl diphosphate biosynthetic process, methylerythritol 4-phosphate pathway"/>
    <property type="evidence" value="ECO:0007669"/>
    <property type="project" value="UniProtKB-UniRule"/>
</dbReference>
<evidence type="ECO:0000256" key="7">
    <source>
        <dbReference type="HAMAP-Rule" id="MF_00108"/>
    </source>
</evidence>
<dbReference type="GO" id="GO:0050518">
    <property type="term" value="F:2-C-methyl-D-erythritol 4-phosphate cytidylyltransferase activity"/>
    <property type="evidence" value="ECO:0007669"/>
    <property type="project" value="UniProtKB-UniRule"/>
</dbReference>
<name>A0A7L6APW1_9GAMM</name>
<dbReference type="InterPro" id="IPR034683">
    <property type="entry name" value="IspD/TarI"/>
</dbReference>
<feature type="site" description="Transition state stabilizer" evidence="7">
    <location>
        <position position="24"/>
    </location>
</feature>
<evidence type="ECO:0000256" key="4">
    <source>
        <dbReference type="ARBA" id="ARBA00022679"/>
    </source>
</evidence>